<dbReference type="InterPro" id="IPR053790">
    <property type="entry name" value="P5CR-like_CS"/>
</dbReference>
<name>A0AAW1PQ87_9CHLO</name>
<gene>
    <name evidence="17" type="ORF">WJX72_007313</name>
</gene>
<dbReference type="FunFam" id="1.10.3730.10:FF:000001">
    <property type="entry name" value="Pyrroline-5-carboxylate reductase"/>
    <property type="match status" value="1"/>
</dbReference>
<comment type="subcellular location">
    <subcellularLocation>
        <location evidence="1">Cytoplasm</location>
    </subcellularLocation>
</comment>
<organism evidence="17 18">
    <name type="scientific">[Myrmecia] bisecta</name>
    <dbReference type="NCBI Taxonomy" id="41462"/>
    <lineage>
        <taxon>Eukaryota</taxon>
        <taxon>Viridiplantae</taxon>
        <taxon>Chlorophyta</taxon>
        <taxon>core chlorophytes</taxon>
        <taxon>Trebouxiophyceae</taxon>
        <taxon>Trebouxiales</taxon>
        <taxon>Trebouxiaceae</taxon>
        <taxon>Myrmecia</taxon>
    </lineage>
</organism>
<dbReference type="InterPro" id="IPR029036">
    <property type="entry name" value="P5CR_dimer"/>
</dbReference>
<keyword evidence="6" id="KW-0963">Cytoplasm</keyword>
<dbReference type="EMBL" id="JALJOR010000010">
    <property type="protein sequence ID" value="KAK9810248.1"/>
    <property type="molecule type" value="Genomic_DNA"/>
</dbReference>
<evidence type="ECO:0000256" key="14">
    <source>
        <dbReference type="RuleBase" id="RU003903"/>
    </source>
</evidence>
<dbReference type="HAMAP" id="MF_01925">
    <property type="entry name" value="P5C_reductase"/>
    <property type="match status" value="1"/>
</dbReference>
<dbReference type="GO" id="GO:0005737">
    <property type="term" value="C:cytoplasm"/>
    <property type="evidence" value="ECO:0007669"/>
    <property type="project" value="UniProtKB-SubCell"/>
</dbReference>
<dbReference type="SUPFAM" id="SSF48179">
    <property type="entry name" value="6-phosphogluconate dehydrogenase C-terminal domain-like"/>
    <property type="match status" value="1"/>
</dbReference>
<dbReference type="Gene3D" id="1.10.3730.10">
    <property type="entry name" value="ProC C-terminal domain-like"/>
    <property type="match status" value="1"/>
</dbReference>
<dbReference type="SUPFAM" id="SSF51735">
    <property type="entry name" value="NAD(P)-binding Rossmann-fold domains"/>
    <property type="match status" value="1"/>
</dbReference>
<dbReference type="InterPro" id="IPR036291">
    <property type="entry name" value="NAD(P)-bd_dom_sf"/>
</dbReference>
<evidence type="ECO:0000259" key="16">
    <source>
        <dbReference type="Pfam" id="PF14748"/>
    </source>
</evidence>
<dbReference type="GO" id="GO:0055129">
    <property type="term" value="P:L-proline biosynthetic process"/>
    <property type="evidence" value="ECO:0007669"/>
    <property type="project" value="TreeGrafter"/>
</dbReference>
<evidence type="ECO:0000256" key="8">
    <source>
        <dbReference type="ARBA" id="ARBA00022650"/>
    </source>
</evidence>
<dbReference type="Pfam" id="PF03807">
    <property type="entry name" value="F420_oxidored"/>
    <property type="match status" value="1"/>
</dbReference>
<reference evidence="17 18" key="1">
    <citation type="journal article" date="2024" name="Nat. Commun.">
        <title>Phylogenomics reveals the evolutionary origins of lichenization in chlorophyte algae.</title>
        <authorList>
            <person name="Puginier C."/>
            <person name="Libourel C."/>
            <person name="Otte J."/>
            <person name="Skaloud P."/>
            <person name="Haon M."/>
            <person name="Grisel S."/>
            <person name="Petersen M."/>
            <person name="Berrin J.G."/>
            <person name="Delaux P.M."/>
            <person name="Dal Grande F."/>
            <person name="Keller J."/>
        </authorList>
    </citation>
    <scope>NUCLEOTIDE SEQUENCE [LARGE SCALE GENOMIC DNA]</scope>
    <source>
        <strain evidence="17 18">SAG 2043</strain>
    </source>
</reference>
<dbReference type="FunFam" id="3.40.50.720:FF:000190">
    <property type="entry name" value="Pyrroline-5-carboxylate reductase"/>
    <property type="match status" value="1"/>
</dbReference>
<dbReference type="InterPro" id="IPR000304">
    <property type="entry name" value="Pyrroline-COOH_reductase"/>
</dbReference>
<evidence type="ECO:0000256" key="3">
    <source>
        <dbReference type="ARBA" id="ARBA00005525"/>
    </source>
</evidence>
<dbReference type="GO" id="GO:0004735">
    <property type="term" value="F:pyrroline-5-carboxylate reductase activity"/>
    <property type="evidence" value="ECO:0007669"/>
    <property type="project" value="UniProtKB-EC"/>
</dbReference>
<evidence type="ECO:0000256" key="7">
    <source>
        <dbReference type="ARBA" id="ARBA00022605"/>
    </source>
</evidence>
<comment type="catalytic activity">
    <reaction evidence="11">
        <text>L-proline + NAD(+) = (S)-1-pyrroline-5-carboxylate + NADH + 2 H(+)</text>
        <dbReference type="Rhea" id="RHEA:14105"/>
        <dbReference type="ChEBI" id="CHEBI:15378"/>
        <dbReference type="ChEBI" id="CHEBI:17388"/>
        <dbReference type="ChEBI" id="CHEBI:57540"/>
        <dbReference type="ChEBI" id="CHEBI:57945"/>
        <dbReference type="ChEBI" id="CHEBI:60039"/>
        <dbReference type="EC" id="1.5.1.2"/>
    </reaction>
</comment>
<comment type="similarity">
    <text evidence="3 14">Belongs to the pyrroline-5-carboxylate reductase family.</text>
</comment>
<evidence type="ECO:0000256" key="13">
    <source>
        <dbReference type="PIRSR" id="PIRSR000193-1"/>
    </source>
</evidence>
<keyword evidence="18" id="KW-1185">Reference proteome</keyword>
<keyword evidence="7 14" id="KW-0028">Amino-acid biosynthesis</keyword>
<evidence type="ECO:0000256" key="10">
    <source>
        <dbReference type="ARBA" id="ARBA00023002"/>
    </source>
</evidence>
<feature type="domain" description="Pyrroline-5-carboxylate reductase catalytic N-terminal" evidence="15">
    <location>
        <begin position="4"/>
        <end position="67"/>
    </location>
</feature>
<keyword evidence="9 13" id="KW-0521">NADP</keyword>
<dbReference type="InterPro" id="IPR008927">
    <property type="entry name" value="6-PGluconate_DH-like_C_sf"/>
</dbReference>
<dbReference type="Pfam" id="PF14748">
    <property type="entry name" value="P5CR_dimer"/>
    <property type="match status" value="1"/>
</dbReference>
<accession>A0AAW1PQ87</accession>
<dbReference type="AlphaFoldDB" id="A0AAW1PQ87"/>
<proteinExistence type="inferred from homology"/>
<dbReference type="Gene3D" id="3.40.50.720">
    <property type="entry name" value="NAD(P)-binding Rossmann-like Domain"/>
    <property type="match status" value="1"/>
</dbReference>
<evidence type="ECO:0000256" key="2">
    <source>
        <dbReference type="ARBA" id="ARBA00005205"/>
    </source>
</evidence>
<sequence length="237" mass="24700">MVCTDPNPARKDVFRNFGVKAVDGNLEVVQNSEVVFIAVKPQYVSVVLNEVRGSLKEKHIVVSIAAGIPLATLKEAAGDDKHLIRVMPNTPCLVGETAAAMCLGGRATEEDGNVVEKLFSAVGSIFKVDEKLLSAVTGLSGSGPAYIFLMIEALADGGVRAGLPRDISQQLAAQTVLGSAKMVLETGKHPGVLKDMVTSPAGTTIAGVHELEKAGVRAAFINAVVAASNRADELAKL</sequence>
<evidence type="ECO:0000259" key="15">
    <source>
        <dbReference type="Pfam" id="PF03807"/>
    </source>
</evidence>
<dbReference type="InterPro" id="IPR028939">
    <property type="entry name" value="P5C_Rdtase_cat_N"/>
</dbReference>
<feature type="binding site" evidence="13">
    <location>
        <position position="25"/>
    </location>
    <ligand>
        <name>NADPH</name>
        <dbReference type="ChEBI" id="CHEBI:57783"/>
    </ligand>
</feature>
<evidence type="ECO:0000313" key="18">
    <source>
        <dbReference type="Proteomes" id="UP001489004"/>
    </source>
</evidence>
<feature type="binding site" evidence="13">
    <location>
        <begin position="38"/>
        <end position="41"/>
    </location>
    <ligand>
        <name>NADP(+)</name>
        <dbReference type="ChEBI" id="CHEBI:58349"/>
    </ligand>
</feature>
<evidence type="ECO:0000256" key="5">
    <source>
        <dbReference type="ARBA" id="ARBA00021413"/>
    </source>
</evidence>
<feature type="domain" description="Pyrroline-5-carboxylate reductase dimerisation" evidence="16">
    <location>
        <begin position="130"/>
        <end position="234"/>
    </location>
</feature>
<dbReference type="PROSITE" id="PS00521">
    <property type="entry name" value="P5CR"/>
    <property type="match status" value="1"/>
</dbReference>
<evidence type="ECO:0000256" key="1">
    <source>
        <dbReference type="ARBA" id="ARBA00004496"/>
    </source>
</evidence>
<evidence type="ECO:0000313" key="17">
    <source>
        <dbReference type="EMBL" id="KAK9810248.1"/>
    </source>
</evidence>
<dbReference type="PANTHER" id="PTHR11645">
    <property type="entry name" value="PYRROLINE-5-CARBOXYLATE REDUCTASE"/>
    <property type="match status" value="1"/>
</dbReference>
<comment type="pathway">
    <text evidence="2 14">Amino-acid biosynthesis; L-proline biosynthesis; L-proline from L-glutamate 5-semialdehyde: step 1/1.</text>
</comment>
<evidence type="ECO:0000256" key="4">
    <source>
        <dbReference type="ARBA" id="ARBA00012855"/>
    </source>
</evidence>
<dbReference type="NCBIfam" id="TIGR00112">
    <property type="entry name" value="proC"/>
    <property type="match status" value="1"/>
</dbReference>
<evidence type="ECO:0000256" key="11">
    <source>
        <dbReference type="ARBA" id="ARBA00050547"/>
    </source>
</evidence>
<keyword evidence="8 14" id="KW-0641">Proline biosynthesis</keyword>
<comment type="catalytic activity">
    <reaction evidence="12 14">
        <text>L-proline + NADP(+) = (S)-1-pyrroline-5-carboxylate + NADPH + 2 H(+)</text>
        <dbReference type="Rhea" id="RHEA:14109"/>
        <dbReference type="ChEBI" id="CHEBI:15378"/>
        <dbReference type="ChEBI" id="CHEBI:17388"/>
        <dbReference type="ChEBI" id="CHEBI:57783"/>
        <dbReference type="ChEBI" id="CHEBI:58349"/>
        <dbReference type="ChEBI" id="CHEBI:60039"/>
        <dbReference type="EC" id="1.5.1.2"/>
    </reaction>
</comment>
<evidence type="ECO:0000256" key="9">
    <source>
        <dbReference type="ARBA" id="ARBA00022857"/>
    </source>
</evidence>
<dbReference type="PANTHER" id="PTHR11645:SF0">
    <property type="entry name" value="PYRROLINE-5-CARBOXYLATE REDUCTASE 3"/>
    <property type="match status" value="1"/>
</dbReference>
<protein>
    <recommendedName>
        <fullName evidence="5 14">Pyrroline-5-carboxylate reductase</fullName>
        <ecNumber evidence="4 14">1.5.1.2</ecNumber>
    </recommendedName>
</protein>
<evidence type="ECO:0000256" key="12">
    <source>
        <dbReference type="ARBA" id="ARBA00052690"/>
    </source>
</evidence>
<comment type="caution">
    <text evidence="17">The sequence shown here is derived from an EMBL/GenBank/DDBJ whole genome shotgun (WGS) entry which is preliminary data.</text>
</comment>
<keyword evidence="10 14" id="KW-0560">Oxidoreductase</keyword>
<evidence type="ECO:0000256" key="6">
    <source>
        <dbReference type="ARBA" id="ARBA00022490"/>
    </source>
</evidence>
<dbReference type="PIRSF" id="PIRSF000193">
    <property type="entry name" value="Pyrrol-5-carb_rd"/>
    <property type="match status" value="1"/>
</dbReference>
<dbReference type="Proteomes" id="UP001489004">
    <property type="component" value="Unassembled WGS sequence"/>
</dbReference>
<dbReference type="EC" id="1.5.1.2" evidence="4 14"/>